<sequence length="137" mass="15200">MKIKAFDAVVLRKLQPEIEAALAALGRRHGITIRAGTARFRESTAELKLELAVIGGDGKSARREVEEFAKYHAMYGLEAGDLGRVVILDHEEHCLVGLAPNRPKYPIVMERLRDGKVVLCTEDVIEKITALRLLKPS</sequence>
<keyword evidence="2" id="KW-1185">Reference proteome</keyword>
<reference evidence="1 2" key="1">
    <citation type="submission" date="2019-07" db="EMBL/GenBank/DDBJ databases">
        <title>Whole genome shotgun sequence of Skermanella aerolata NBRC 106429.</title>
        <authorList>
            <person name="Hosoyama A."/>
            <person name="Uohara A."/>
            <person name="Ohji S."/>
            <person name="Ichikawa N."/>
        </authorList>
    </citation>
    <scope>NUCLEOTIDE SEQUENCE [LARGE SCALE GENOMIC DNA]</scope>
    <source>
        <strain evidence="1 2">NBRC 106429</strain>
    </source>
</reference>
<dbReference type="Proteomes" id="UP000321523">
    <property type="component" value="Unassembled WGS sequence"/>
</dbReference>
<dbReference type="RefSeq" id="WP_044435941.1">
    <property type="nucleotide sequence ID" value="NZ_BJYZ01000051.1"/>
</dbReference>
<protein>
    <submittedName>
        <fullName evidence="1">Uncharacterized protein</fullName>
    </submittedName>
</protein>
<dbReference type="AlphaFoldDB" id="A0A512E2A7"/>
<accession>A0A512E2A7</accession>
<name>A0A512E2A7_9PROT</name>
<organism evidence="1 2">
    <name type="scientific">Skermanella aerolata</name>
    <dbReference type="NCBI Taxonomy" id="393310"/>
    <lineage>
        <taxon>Bacteria</taxon>
        <taxon>Pseudomonadati</taxon>
        <taxon>Pseudomonadota</taxon>
        <taxon>Alphaproteobacteria</taxon>
        <taxon>Rhodospirillales</taxon>
        <taxon>Azospirillaceae</taxon>
        <taxon>Skermanella</taxon>
    </lineage>
</organism>
<gene>
    <name evidence="1" type="ORF">SAE02_69920</name>
</gene>
<comment type="caution">
    <text evidence="1">The sequence shown here is derived from an EMBL/GenBank/DDBJ whole genome shotgun (WGS) entry which is preliminary data.</text>
</comment>
<evidence type="ECO:0000313" key="2">
    <source>
        <dbReference type="Proteomes" id="UP000321523"/>
    </source>
</evidence>
<dbReference type="OrthoDB" id="8080557at2"/>
<proteinExistence type="predicted"/>
<dbReference type="EMBL" id="BJYZ01000051">
    <property type="protein sequence ID" value="GEO42844.1"/>
    <property type="molecule type" value="Genomic_DNA"/>
</dbReference>
<evidence type="ECO:0000313" key="1">
    <source>
        <dbReference type="EMBL" id="GEO42844.1"/>
    </source>
</evidence>